<dbReference type="InterPro" id="IPR025943">
    <property type="entry name" value="Sigma_54_int_dom_ATP-bd_2"/>
</dbReference>
<organism evidence="8 9">
    <name type="scientific">Anaeroselena agilis</name>
    <dbReference type="NCBI Taxonomy" id="3063788"/>
    <lineage>
        <taxon>Bacteria</taxon>
        <taxon>Bacillati</taxon>
        <taxon>Bacillota</taxon>
        <taxon>Negativicutes</taxon>
        <taxon>Acetonemataceae</taxon>
        <taxon>Anaeroselena</taxon>
    </lineage>
</organism>
<dbReference type="SMART" id="SM00382">
    <property type="entry name" value="AAA"/>
    <property type="match status" value="1"/>
</dbReference>
<gene>
    <name evidence="8" type="ORF">Q4T40_14535</name>
</gene>
<evidence type="ECO:0000259" key="6">
    <source>
        <dbReference type="PROSITE" id="PS50045"/>
    </source>
</evidence>
<dbReference type="InterPro" id="IPR009057">
    <property type="entry name" value="Homeodomain-like_sf"/>
</dbReference>
<dbReference type="Pfam" id="PF25601">
    <property type="entry name" value="AAA_lid_14"/>
    <property type="match status" value="1"/>
</dbReference>
<feature type="domain" description="Sigma-54 factor interaction" evidence="6">
    <location>
        <begin position="250"/>
        <end position="479"/>
    </location>
</feature>
<evidence type="ECO:0000313" key="9">
    <source>
        <dbReference type="Proteomes" id="UP001254848"/>
    </source>
</evidence>
<keyword evidence="9" id="KW-1185">Reference proteome</keyword>
<keyword evidence="4" id="KW-0238">DNA-binding</keyword>
<dbReference type="InterPro" id="IPR002078">
    <property type="entry name" value="Sigma_54_int"/>
</dbReference>
<evidence type="ECO:0000313" key="8">
    <source>
        <dbReference type="EMBL" id="MDT8902464.1"/>
    </source>
</evidence>
<dbReference type="InterPro" id="IPR025944">
    <property type="entry name" value="Sigma_54_int_dom_CS"/>
</dbReference>
<reference evidence="8 9" key="1">
    <citation type="submission" date="2023-07" db="EMBL/GenBank/DDBJ databases">
        <title>The novel representative of Negativicutes class, Anaeroselena agilis gen. nov. sp. nov.</title>
        <authorList>
            <person name="Prokofeva M.I."/>
            <person name="Elcheninov A.G."/>
            <person name="Klyukina A."/>
            <person name="Kublanov I.V."/>
            <person name="Frolov E.N."/>
            <person name="Podosokorskaya O.A."/>
        </authorList>
    </citation>
    <scope>NUCLEOTIDE SEQUENCE [LARGE SCALE GENOMIC DNA]</scope>
    <source>
        <strain evidence="8 9">4137-cl</strain>
    </source>
</reference>
<dbReference type="InterPro" id="IPR027417">
    <property type="entry name" value="P-loop_NTPase"/>
</dbReference>
<dbReference type="Pfam" id="PF00158">
    <property type="entry name" value="Sigma54_activat"/>
    <property type="match status" value="1"/>
</dbReference>
<dbReference type="InterPro" id="IPR058031">
    <property type="entry name" value="AAA_lid_NorR"/>
</dbReference>
<accession>A0ABU3P088</accession>
<evidence type="ECO:0000256" key="3">
    <source>
        <dbReference type="ARBA" id="ARBA00023015"/>
    </source>
</evidence>
<evidence type="ECO:0000256" key="4">
    <source>
        <dbReference type="ARBA" id="ARBA00023125"/>
    </source>
</evidence>
<dbReference type="SMART" id="SM00091">
    <property type="entry name" value="PAS"/>
    <property type="match status" value="1"/>
</dbReference>
<keyword evidence="3" id="KW-0805">Transcription regulation</keyword>
<sequence length="559" mass="60681">MPLKIGIVGSERQCLLLLDLLADQDELGVCAALPLPQEPLAAKRFGAHRALVAASWEDFVARGPEAVFSFLPPSDLPPDWPPAGVELVSYHTTHAVSSLLSLLSRQLNQCEEQRVKYLSALNSVTEGIQIMNEAGIIEYINPAFSKITGIHPAERIGTNVFQVSPDGAAARVLMSGKAATGVRNQAVGSCADVISNGAPIFMAGTLRGAVVAFQEVTDIIRLSEELSTTKELVESLSRELGAAKYSFADMIGANRKLLAAINLSKRAAKNDSTVLITGESGTGKEIVANAIHHASPRWNKPFITVNCASIPEALLESELFGHEKGAFTGAHKAKAGKFELANGGTIFLDEIGDLSSNTQAKLLRVLQEKEVERIGSNHRQAVNVKILAATNRNLQSMVAEGLFRQDLYYRLQVINVTLPPLRERKDDIPLLVDHFLRRICQESGRSSLQMAETCLELLLAHSWPGNVRELQNVLTRAVTICDGDALLPGNFRFLSSGAAPETVPGEEPILPLHEMEKAMVVRALRKYGWSTAGKRSAARELGIALGTLYYKIKQYQLGK</sequence>
<dbReference type="PROSITE" id="PS00676">
    <property type="entry name" value="SIGMA54_INTERACT_2"/>
    <property type="match status" value="1"/>
</dbReference>
<name>A0ABU3P088_9FIRM</name>
<dbReference type="InterPro" id="IPR002197">
    <property type="entry name" value="HTH_Fis"/>
</dbReference>
<evidence type="ECO:0000256" key="1">
    <source>
        <dbReference type="ARBA" id="ARBA00022741"/>
    </source>
</evidence>
<proteinExistence type="predicted"/>
<dbReference type="SUPFAM" id="SSF46689">
    <property type="entry name" value="Homeodomain-like"/>
    <property type="match status" value="1"/>
</dbReference>
<evidence type="ECO:0000256" key="5">
    <source>
        <dbReference type="ARBA" id="ARBA00023163"/>
    </source>
</evidence>
<dbReference type="Gene3D" id="1.10.10.60">
    <property type="entry name" value="Homeodomain-like"/>
    <property type="match status" value="1"/>
</dbReference>
<dbReference type="EMBL" id="JAUOZS010000001">
    <property type="protein sequence ID" value="MDT8902464.1"/>
    <property type="molecule type" value="Genomic_DNA"/>
</dbReference>
<feature type="domain" description="PAS" evidence="7">
    <location>
        <begin position="113"/>
        <end position="161"/>
    </location>
</feature>
<keyword evidence="1" id="KW-0547">Nucleotide-binding</keyword>
<dbReference type="CDD" id="cd00009">
    <property type="entry name" value="AAA"/>
    <property type="match status" value="1"/>
</dbReference>
<comment type="caution">
    <text evidence="8">The sequence shown here is derived from an EMBL/GenBank/DDBJ whole genome shotgun (WGS) entry which is preliminary data.</text>
</comment>
<dbReference type="PROSITE" id="PS50045">
    <property type="entry name" value="SIGMA54_INTERACT_4"/>
    <property type="match status" value="1"/>
</dbReference>
<dbReference type="RefSeq" id="WP_413780944.1">
    <property type="nucleotide sequence ID" value="NZ_JAUOZS010000001.1"/>
</dbReference>
<dbReference type="PROSITE" id="PS50112">
    <property type="entry name" value="PAS"/>
    <property type="match status" value="1"/>
</dbReference>
<dbReference type="NCBIfam" id="TIGR00229">
    <property type="entry name" value="sensory_box"/>
    <property type="match status" value="1"/>
</dbReference>
<dbReference type="Gene3D" id="1.10.8.60">
    <property type="match status" value="1"/>
</dbReference>
<dbReference type="Proteomes" id="UP001254848">
    <property type="component" value="Unassembled WGS sequence"/>
</dbReference>
<dbReference type="SUPFAM" id="SSF55785">
    <property type="entry name" value="PYP-like sensor domain (PAS domain)"/>
    <property type="match status" value="1"/>
</dbReference>
<dbReference type="InterPro" id="IPR003593">
    <property type="entry name" value="AAA+_ATPase"/>
</dbReference>
<evidence type="ECO:0000256" key="2">
    <source>
        <dbReference type="ARBA" id="ARBA00022840"/>
    </source>
</evidence>
<dbReference type="PROSITE" id="PS00688">
    <property type="entry name" value="SIGMA54_INTERACT_3"/>
    <property type="match status" value="1"/>
</dbReference>
<dbReference type="PROSITE" id="PS00675">
    <property type="entry name" value="SIGMA54_INTERACT_1"/>
    <property type="match status" value="1"/>
</dbReference>
<dbReference type="SUPFAM" id="SSF52540">
    <property type="entry name" value="P-loop containing nucleoside triphosphate hydrolases"/>
    <property type="match status" value="1"/>
</dbReference>
<dbReference type="PANTHER" id="PTHR32071">
    <property type="entry name" value="TRANSCRIPTIONAL REGULATORY PROTEIN"/>
    <property type="match status" value="1"/>
</dbReference>
<protein>
    <submittedName>
        <fullName evidence="8">Sigma 54-interacting transcriptional regulator</fullName>
    </submittedName>
</protein>
<dbReference type="PANTHER" id="PTHR32071:SF57">
    <property type="entry name" value="C4-DICARBOXYLATE TRANSPORT TRANSCRIPTIONAL REGULATORY PROTEIN DCTD"/>
    <property type="match status" value="1"/>
</dbReference>
<keyword evidence="2" id="KW-0067">ATP-binding</keyword>
<evidence type="ECO:0000259" key="7">
    <source>
        <dbReference type="PROSITE" id="PS50112"/>
    </source>
</evidence>
<dbReference type="CDD" id="cd00130">
    <property type="entry name" value="PAS"/>
    <property type="match status" value="1"/>
</dbReference>
<dbReference type="Gene3D" id="3.40.50.300">
    <property type="entry name" value="P-loop containing nucleotide triphosphate hydrolases"/>
    <property type="match status" value="1"/>
</dbReference>
<dbReference type="InterPro" id="IPR000014">
    <property type="entry name" value="PAS"/>
</dbReference>
<dbReference type="Gene3D" id="3.30.450.20">
    <property type="entry name" value="PAS domain"/>
    <property type="match status" value="1"/>
</dbReference>
<dbReference type="InterPro" id="IPR025662">
    <property type="entry name" value="Sigma_54_int_dom_ATP-bd_1"/>
</dbReference>
<keyword evidence="5" id="KW-0804">Transcription</keyword>
<dbReference type="Pfam" id="PF02954">
    <property type="entry name" value="HTH_8"/>
    <property type="match status" value="1"/>
</dbReference>
<dbReference type="InterPro" id="IPR035965">
    <property type="entry name" value="PAS-like_dom_sf"/>
</dbReference>